<evidence type="ECO:0000256" key="8">
    <source>
        <dbReference type="HAMAP-Rule" id="MF_00011"/>
    </source>
</evidence>
<dbReference type="KEGG" id="clz:BIU88_12010"/>
<dbReference type="RefSeq" id="WP_069810977.1">
    <property type="nucleotide sequence ID" value="NZ_CP017305.1"/>
</dbReference>
<evidence type="ECO:0000256" key="11">
    <source>
        <dbReference type="SAM" id="Coils"/>
    </source>
</evidence>
<dbReference type="PANTHER" id="PTHR11846:SF0">
    <property type="entry name" value="ADENYLOSUCCINATE SYNTHETASE"/>
    <property type="match status" value="1"/>
</dbReference>
<evidence type="ECO:0000313" key="12">
    <source>
        <dbReference type="EMBL" id="AOS84788.1"/>
    </source>
</evidence>
<feature type="binding site" description="in other chain" evidence="8">
    <location>
        <position position="140"/>
    </location>
    <ligand>
        <name>IMP</name>
        <dbReference type="ChEBI" id="CHEBI:58053"/>
        <note>ligand shared between dimeric partners</note>
    </ligand>
</feature>
<dbReference type="PANTHER" id="PTHR11846">
    <property type="entry name" value="ADENYLOSUCCINATE SYNTHETASE"/>
    <property type="match status" value="1"/>
</dbReference>
<dbReference type="Gene3D" id="1.10.300.10">
    <property type="entry name" value="Adenylosuccinate Synthetase, subunit A, domain 2"/>
    <property type="match status" value="1"/>
</dbReference>
<evidence type="ECO:0000256" key="7">
    <source>
        <dbReference type="ARBA" id="ARBA00023134"/>
    </source>
</evidence>
<evidence type="ECO:0000256" key="6">
    <source>
        <dbReference type="ARBA" id="ARBA00022842"/>
    </source>
</evidence>
<dbReference type="SMART" id="SM00788">
    <property type="entry name" value="Adenylsucc_synt"/>
    <property type="match status" value="1"/>
</dbReference>
<dbReference type="Gene3D" id="3.90.170.10">
    <property type="entry name" value="Adenylosuccinate Synthetase, subunit A, domain 3"/>
    <property type="match status" value="1"/>
</dbReference>
<feature type="binding site" evidence="8">
    <location>
        <position position="316"/>
    </location>
    <ligand>
        <name>GTP</name>
        <dbReference type="ChEBI" id="CHEBI:37565"/>
    </ligand>
</feature>
<dbReference type="Proteomes" id="UP000095185">
    <property type="component" value="Chromosome"/>
</dbReference>
<feature type="binding site" evidence="8">
    <location>
        <begin position="342"/>
        <end position="344"/>
    </location>
    <ligand>
        <name>GTP</name>
        <dbReference type="ChEBI" id="CHEBI:37565"/>
    </ligand>
</feature>
<feature type="binding site" evidence="8">
    <location>
        <position position="23"/>
    </location>
    <ligand>
        <name>Mg(2+)</name>
        <dbReference type="ChEBI" id="CHEBI:18420"/>
    </ligand>
</feature>
<dbReference type="FunFam" id="1.10.300.10:FF:000001">
    <property type="entry name" value="Adenylosuccinate synthetase"/>
    <property type="match status" value="1"/>
</dbReference>
<dbReference type="HAMAP" id="MF_00011">
    <property type="entry name" value="Adenylosucc_synth"/>
    <property type="match status" value="1"/>
</dbReference>
<dbReference type="InterPro" id="IPR042110">
    <property type="entry name" value="Adenylosuccinate_synth_dom2"/>
</dbReference>
<dbReference type="CDD" id="cd03108">
    <property type="entry name" value="AdSS"/>
    <property type="match status" value="1"/>
</dbReference>
<keyword evidence="7 8" id="KW-0342">GTP-binding</keyword>
<comment type="cofactor">
    <cofactor evidence="8">
        <name>Mg(2+)</name>
        <dbReference type="ChEBI" id="CHEBI:18420"/>
    </cofactor>
    <text evidence="8">Binds 1 Mg(2+) ion per subunit.</text>
</comment>
<feature type="binding site" evidence="8">
    <location>
        <position position="50"/>
    </location>
    <ligand>
        <name>Mg(2+)</name>
        <dbReference type="ChEBI" id="CHEBI:18420"/>
    </ligand>
</feature>
<keyword evidence="2 8" id="KW-0436">Ligase</keyword>
<dbReference type="GO" id="GO:0005737">
    <property type="term" value="C:cytoplasm"/>
    <property type="evidence" value="ECO:0007669"/>
    <property type="project" value="UniProtKB-SubCell"/>
</dbReference>
<dbReference type="SUPFAM" id="SSF52540">
    <property type="entry name" value="P-loop containing nucleoside triphosphate hydrolases"/>
    <property type="match status" value="1"/>
</dbReference>
<keyword evidence="6 8" id="KW-0460">Magnesium</keyword>
<feature type="binding site" evidence="8">
    <location>
        <begin position="50"/>
        <end position="52"/>
    </location>
    <ligand>
        <name>GTP</name>
        <dbReference type="ChEBI" id="CHEBI:37565"/>
    </ligand>
</feature>
<dbReference type="PROSITE" id="PS01266">
    <property type="entry name" value="ADENYLOSUCCIN_SYN_1"/>
    <property type="match status" value="1"/>
</dbReference>
<dbReference type="GO" id="GO:0046040">
    <property type="term" value="P:IMP metabolic process"/>
    <property type="evidence" value="ECO:0007669"/>
    <property type="project" value="TreeGrafter"/>
</dbReference>
<feature type="active site" evidence="9">
    <location>
        <position position="151"/>
    </location>
</feature>
<dbReference type="NCBIfam" id="TIGR00184">
    <property type="entry name" value="purA"/>
    <property type="match status" value="1"/>
</dbReference>
<comment type="catalytic activity">
    <reaction evidence="8 10">
        <text>IMP + L-aspartate + GTP = N(6)-(1,2-dicarboxyethyl)-AMP + GDP + phosphate + 2 H(+)</text>
        <dbReference type="Rhea" id="RHEA:15753"/>
        <dbReference type="ChEBI" id="CHEBI:15378"/>
        <dbReference type="ChEBI" id="CHEBI:29991"/>
        <dbReference type="ChEBI" id="CHEBI:37565"/>
        <dbReference type="ChEBI" id="CHEBI:43474"/>
        <dbReference type="ChEBI" id="CHEBI:57567"/>
        <dbReference type="ChEBI" id="CHEBI:58053"/>
        <dbReference type="ChEBI" id="CHEBI:58189"/>
        <dbReference type="EC" id="6.3.4.4"/>
    </reaction>
</comment>
<dbReference type="AlphaFoldDB" id="A0A1D8D8Z3"/>
<dbReference type="OrthoDB" id="9807553at2"/>
<dbReference type="InterPro" id="IPR018220">
    <property type="entry name" value="Adenylosuccin_syn_GTP-bd"/>
</dbReference>
<evidence type="ECO:0000256" key="1">
    <source>
        <dbReference type="ARBA" id="ARBA00011738"/>
    </source>
</evidence>
<dbReference type="GO" id="GO:0005525">
    <property type="term" value="F:GTP binding"/>
    <property type="evidence" value="ECO:0007669"/>
    <property type="project" value="UniProtKB-UniRule"/>
</dbReference>
<feature type="binding site" description="in other chain" evidence="8">
    <location>
        <position position="314"/>
    </location>
    <ligand>
        <name>IMP</name>
        <dbReference type="ChEBI" id="CHEBI:58053"/>
        <note>ligand shared between dimeric partners</note>
    </ligand>
</feature>
<dbReference type="FunFam" id="3.90.170.10:FF:000001">
    <property type="entry name" value="Adenylosuccinate synthetase"/>
    <property type="match status" value="1"/>
</dbReference>
<feature type="binding site" description="in other chain" evidence="8">
    <location>
        <position position="235"/>
    </location>
    <ligand>
        <name>IMP</name>
        <dbReference type="ChEBI" id="CHEBI:58053"/>
        <note>ligand shared between dimeric partners</note>
    </ligand>
</feature>
<dbReference type="InterPro" id="IPR033128">
    <property type="entry name" value="Adenylosuccin_syn_Lys_AS"/>
</dbReference>
<dbReference type="Pfam" id="PF00709">
    <property type="entry name" value="Adenylsucc_synt"/>
    <property type="match status" value="1"/>
</dbReference>
<feature type="binding site" evidence="8">
    <location>
        <begin position="424"/>
        <end position="426"/>
    </location>
    <ligand>
        <name>GTP</name>
        <dbReference type="ChEBI" id="CHEBI:37565"/>
    </ligand>
</feature>
<keyword evidence="5 8" id="KW-0658">Purine biosynthesis</keyword>
<keyword evidence="13" id="KW-1185">Reference proteome</keyword>
<feature type="binding site" evidence="8">
    <location>
        <position position="154"/>
    </location>
    <ligand>
        <name>IMP</name>
        <dbReference type="ChEBI" id="CHEBI:58053"/>
        <note>ligand shared between dimeric partners</note>
    </ligand>
</feature>
<evidence type="ECO:0000256" key="2">
    <source>
        <dbReference type="ARBA" id="ARBA00022598"/>
    </source>
</evidence>
<evidence type="ECO:0000256" key="9">
    <source>
        <dbReference type="PROSITE-ProRule" id="PRU10134"/>
    </source>
</evidence>
<dbReference type="GO" id="GO:0004019">
    <property type="term" value="F:adenylosuccinate synthase activity"/>
    <property type="evidence" value="ECO:0007669"/>
    <property type="project" value="UniProtKB-UniRule"/>
</dbReference>
<dbReference type="EMBL" id="CP017305">
    <property type="protein sequence ID" value="AOS84788.1"/>
    <property type="molecule type" value="Genomic_DNA"/>
</dbReference>
<accession>A0A1D8D8Z3</accession>
<feature type="binding site" description="in other chain" evidence="8">
    <location>
        <begin position="23"/>
        <end position="26"/>
    </location>
    <ligand>
        <name>IMP</name>
        <dbReference type="ChEBI" id="CHEBI:58053"/>
        <note>ligand shared between dimeric partners</note>
    </ligand>
</feature>
<comment type="subcellular location">
    <subcellularLocation>
        <location evidence="8">Cytoplasm</location>
    </subcellularLocation>
</comment>
<protein>
    <recommendedName>
        <fullName evidence="8 10">Adenylosuccinate synthetase</fullName>
        <shortName evidence="8">AMPSase</shortName>
        <shortName evidence="8">AdSS</shortName>
        <ecNumber evidence="8 10">6.3.4.4</ecNumber>
    </recommendedName>
    <alternativeName>
        <fullName evidence="8">IMP--aspartate ligase</fullName>
    </alternativeName>
</protein>
<feature type="binding site" evidence="8">
    <location>
        <begin position="22"/>
        <end position="28"/>
    </location>
    <ligand>
        <name>GTP</name>
        <dbReference type="ChEBI" id="CHEBI:37565"/>
    </ligand>
</feature>
<reference evidence="12" key="1">
    <citation type="submission" date="2016-09" db="EMBL/GenBank/DDBJ databases">
        <title>Genome sequence of Chlorobaculum limnaeum.</title>
        <authorList>
            <person name="Liu Z."/>
            <person name="Tank M."/>
            <person name="Bryant D.A."/>
        </authorList>
    </citation>
    <scope>NUCLEOTIDE SEQUENCE [LARGE SCALE GENOMIC DNA]</scope>
    <source>
        <strain evidence="12">DSM 1677</strain>
    </source>
</reference>
<dbReference type="InterPro" id="IPR027417">
    <property type="entry name" value="P-loop_NTPase"/>
</dbReference>
<name>A0A1D8D8Z3_CHLLM</name>
<dbReference type="UniPathway" id="UPA00075">
    <property type="reaction ID" value="UER00335"/>
</dbReference>
<keyword evidence="11" id="KW-0175">Coiled coil</keyword>
<feature type="active site" description="Proton acceptor" evidence="8">
    <location>
        <position position="23"/>
    </location>
</feature>
<comment type="similarity">
    <text evidence="8 10">Belongs to the adenylosuccinate synthetase family.</text>
</comment>
<dbReference type="GO" id="GO:0044208">
    <property type="term" value="P:'de novo' AMP biosynthetic process"/>
    <property type="evidence" value="ECO:0007669"/>
    <property type="project" value="UniProtKB-UniRule"/>
</dbReference>
<keyword evidence="4 8" id="KW-0547">Nucleotide-binding</keyword>
<dbReference type="InterPro" id="IPR042109">
    <property type="entry name" value="Adenylosuccinate_synth_dom1"/>
</dbReference>
<keyword evidence="3 8" id="KW-0479">Metal-binding</keyword>
<comment type="pathway">
    <text evidence="8 10">Purine metabolism; AMP biosynthesis via de novo pathway; AMP from IMP: step 1/2.</text>
</comment>
<feature type="coiled-coil region" evidence="11">
    <location>
        <begin position="169"/>
        <end position="207"/>
    </location>
</feature>
<dbReference type="PROSITE" id="PS00513">
    <property type="entry name" value="ADENYLOSUCCIN_SYN_2"/>
    <property type="match status" value="1"/>
</dbReference>
<evidence type="ECO:0000256" key="10">
    <source>
        <dbReference type="RuleBase" id="RU000520"/>
    </source>
</evidence>
<evidence type="ECO:0000256" key="3">
    <source>
        <dbReference type="ARBA" id="ARBA00022723"/>
    </source>
</evidence>
<feature type="active site" description="Proton donor" evidence="8">
    <location>
        <position position="51"/>
    </location>
</feature>
<sequence length="435" mass="47826">MEENTFSRPAASATVLVGTQFGDEGKGKLVDYLSDKYDIVVRYQGGANAGHTICFDGKTVVLHLIPSGIFNKDCICVIGNGVVIDPNALMDEIKKVEELGYDVKGRLYISHNAHLIMPYHKRLDCLSESCLSGDNKIGTTGRGIGPSYEDKFARKGIRVVDLLNRDVLKEKLRENLAAKNKLISKVYEQEEIDVEAIIREYEEFDKAIDPYVTNTQLFLNRQIKEGKTVLLEGAQGCLLDVDHGTYPFVTSSNPTSGGACTGSGVAPNHVGKIIGVCKAYTTRVGNGDFPTELDDETGEALGRIGCEFGATTGRKRRCGWIDLVALRYSLTVSGVTELALTKLDVLDTFEEIKVCTSYMLDGKEIHDFPTEHQTLSRVQPVYKSLKGWMASNASARSFSELHPNTQAYVTFLEEALEVPVTFISVGPGREETVFK</sequence>
<comment type="function">
    <text evidence="8">Plays an important role in the de novo pathway of purine nucleotide biosynthesis. Catalyzes the first committed step in the biosynthesis of AMP from IMP.</text>
</comment>
<feature type="binding site" evidence="8">
    <location>
        <begin position="310"/>
        <end position="316"/>
    </location>
    <ligand>
        <name>substrate</name>
    </ligand>
</feature>
<dbReference type="STRING" id="274537.BIU88_12010"/>
<evidence type="ECO:0000313" key="13">
    <source>
        <dbReference type="Proteomes" id="UP000095185"/>
    </source>
</evidence>
<gene>
    <name evidence="8" type="primary">purA</name>
    <name evidence="12" type="ORF">BIU88_12010</name>
</gene>
<feature type="binding site" description="in other chain" evidence="8">
    <location>
        <begin position="48"/>
        <end position="51"/>
    </location>
    <ligand>
        <name>IMP</name>
        <dbReference type="ChEBI" id="CHEBI:58053"/>
        <note>ligand shared between dimeric partners</note>
    </ligand>
</feature>
<dbReference type="GO" id="GO:0000287">
    <property type="term" value="F:magnesium ion binding"/>
    <property type="evidence" value="ECO:0007669"/>
    <property type="project" value="UniProtKB-UniRule"/>
</dbReference>
<dbReference type="InterPro" id="IPR001114">
    <property type="entry name" value="Adenylosuccinate_synthetase"/>
</dbReference>
<comment type="subunit">
    <text evidence="1 8">Homodimer.</text>
</comment>
<dbReference type="NCBIfam" id="NF002223">
    <property type="entry name" value="PRK01117.1"/>
    <property type="match status" value="1"/>
</dbReference>
<keyword evidence="8" id="KW-0963">Cytoplasm</keyword>
<evidence type="ECO:0000256" key="5">
    <source>
        <dbReference type="ARBA" id="ARBA00022755"/>
    </source>
</evidence>
<dbReference type="EC" id="6.3.4.4" evidence="8 10"/>
<proteinExistence type="inferred from homology"/>
<dbReference type="InterPro" id="IPR042111">
    <property type="entry name" value="Adenylosuccinate_synth_dom3"/>
</dbReference>
<dbReference type="Gene3D" id="3.40.440.10">
    <property type="entry name" value="Adenylosuccinate Synthetase, subunit A, domain 1"/>
    <property type="match status" value="1"/>
</dbReference>
<evidence type="ECO:0000256" key="4">
    <source>
        <dbReference type="ARBA" id="ARBA00022741"/>
    </source>
</evidence>
<feature type="binding site" description="in other chain" evidence="8">
    <location>
        <position position="250"/>
    </location>
    <ligand>
        <name>IMP</name>
        <dbReference type="ChEBI" id="CHEBI:58053"/>
        <note>ligand shared between dimeric partners</note>
    </ligand>
</feature>
<organism evidence="12 13">
    <name type="scientific">Chlorobaculum limnaeum</name>
    <dbReference type="NCBI Taxonomy" id="274537"/>
    <lineage>
        <taxon>Bacteria</taxon>
        <taxon>Pseudomonadati</taxon>
        <taxon>Chlorobiota</taxon>
        <taxon>Chlorobiia</taxon>
        <taxon>Chlorobiales</taxon>
        <taxon>Chlorobiaceae</taxon>
        <taxon>Chlorobaculum</taxon>
    </lineage>
</organism>